<dbReference type="Ensembl" id="ENSACAT00000026305.2">
    <property type="protein sequence ID" value="ENSACAP00000020988.2"/>
    <property type="gene ID" value="ENSACAG00000026755.2"/>
</dbReference>
<evidence type="ECO:0000256" key="4">
    <source>
        <dbReference type="ARBA" id="ARBA00022737"/>
    </source>
</evidence>
<dbReference type="FunFam" id="3.30.160.60:FF:000135">
    <property type="entry name" value="Zinc finger protein 358"/>
    <property type="match status" value="1"/>
</dbReference>
<dbReference type="Gene3D" id="3.30.160.60">
    <property type="entry name" value="Classic Zinc Finger"/>
    <property type="match status" value="9"/>
</dbReference>
<dbReference type="GO" id="GO:0005634">
    <property type="term" value="C:nucleus"/>
    <property type="evidence" value="ECO:0007669"/>
    <property type="project" value="UniProtKB-SubCell"/>
</dbReference>
<dbReference type="GO" id="GO:0000978">
    <property type="term" value="F:RNA polymerase II cis-regulatory region sequence-specific DNA binding"/>
    <property type="evidence" value="ECO:0000318"/>
    <property type="project" value="GO_Central"/>
</dbReference>
<evidence type="ECO:0000313" key="15">
    <source>
        <dbReference type="Ensembl" id="ENSACAP00000020988.2"/>
    </source>
</evidence>
<dbReference type="CDD" id="cd07936">
    <property type="entry name" value="SCAN"/>
    <property type="match status" value="1"/>
</dbReference>
<accession>G1KYL1</accession>
<dbReference type="SMART" id="SM00355">
    <property type="entry name" value="ZnF_C2H2"/>
    <property type="match status" value="9"/>
</dbReference>
<keyword evidence="3" id="KW-0479">Metal-binding</keyword>
<dbReference type="FunFam" id="3.30.160.60:FF:000478">
    <property type="entry name" value="Zinc finger protein 133"/>
    <property type="match status" value="1"/>
</dbReference>
<feature type="domain" description="C2H2-type" evidence="13">
    <location>
        <begin position="368"/>
        <end position="395"/>
    </location>
</feature>
<dbReference type="PROSITE" id="PS50804">
    <property type="entry name" value="SCAN_BOX"/>
    <property type="match status" value="1"/>
</dbReference>
<organism evidence="15 16">
    <name type="scientific">Anolis carolinensis</name>
    <name type="common">Green anole</name>
    <name type="synonym">American chameleon</name>
    <dbReference type="NCBI Taxonomy" id="28377"/>
    <lineage>
        <taxon>Eukaryota</taxon>
        <taxon>Metazoa</taxon>
        <taxon>Chordata</taxon>
        <taxon>Craniata</taxon>
        <taxon>Vertebrata</taxon>
        <taxon>Euteleostomi</taxon>
        <taxon>Lepidosauria</taxon>
        <taxon>Squamata</taxon>
        <taxon>Bifurcata</taxon>
        <taxon>Unidentata</taxon>
        <taxon>Episquamata</taxon>
        <taxon>Toxicofera</taxon>
        <taxon>Iguania</taxon>
        <taxon>Dactyloidae</taxon>
        <taxon>Anolis</taxon>
    </lineage>
</organism>
<evidence type="ECO:0000313" key="16">
    <source>
        <dbReference type="Proteomes" id="UP000001646"/>
    </source>
</evidence>
<keyword evidence="16" id="KW-1185">Reference proteome</keyword>
<dbReference type="Proteomes" id="UP000001646">
    <property type="component" value="Chromosome 2"/>
</dbReference>
<dbReference type="AlphaFoldDB" id="G1KYL1"/>
<feature type="domain" description="C2H2-type" evidence="13">
    <location>
        <begin position="508"/>
        <end position="535"/>
    </location>
</feature>
<feature type="domain" description="C2H2-type" evidence="13">
    <location>
        <begin position="592"/>
        <end position="619"/>
    </location>
</feature>
<feature type="domain" description="C2H2-type" evidence="13">
    <location>
        <begin position="536"/>
        <end position="563"/>
    </location>
</feature>
<dbReference type="HOGENOM" id="CLU_002678_49_3_1"/>
<dbReference type="InterPro" id="IPR003309">
    <property type="entry name" value="SCAN_dom"/>
</dbReference>
<feature type="domain" description="C2H2-type" evidence="13">
    <location>
        <begin position="424"/>
        <end position="451"/>
    </location>
</feature>
<dbReference type="FunFam" id="3.30.160.60:FF:000189">
    <property type="entry name" value="zinc finger protein 133 isoform X1"/>
    <property type="match status" value="1"/>
</dbReference>
<dbReference type="GeneTree" id="ENSGT00940000154715"/>
<evidence type="ECO:0000256" key="12">
    <source>
        <dbReference type="SAM" id="MobiDB-lite"/>
    </source>
</evidence>
<dbReference type="Pfam" id="PF00096">
    <property type="entry name" value="zf-C2H2"/>
    <property type="match status" value="9"/>
</dbReference>
<evidence type="ECO:0000256" key="2">
    <source>
        <dbReference type="ARBA" id="ARBA00006991"/>
    </source>
</evidence>
<keyword evidence="7" id="KW-0805">Transcription regulation</keyword>
<dbReference type="InterPro" id="IPR013087">
    <property type="entry name" value="Znf_C2H2_type"/>
</dbReference>
<keyword evidence="9" id="KW-0804">Transcription</keyword>
<feature type="compositionally biased region" description="Basic and acidic residues" evidence="12">
    <location>
        <begin position="321"/>
        <end position="331"/>
    </location>
</feature>
<dbReference type="InterPro" id="IPR036236">
    <property type="entry name" value="Znf_C2H2_sf"/>
</dbReference>
<reference evidence="15" key="2">
    <citation type="submission" date="2025-08" db="UniProtKB">
        <authorList>
            <consortium name="Ensembl"/>
        </authorList>
    </citation>
    <scope>IDENTIFICATION</scope>
</reference>
<feature type="domain" description="C2H2-type" evidence="13">
    <location>
        <begin position="480"/>
        <end position="507"/>
    </location>
</feature>
<proteinExistence type="inferred from homology"/>
<evidence type="ECO:0000259" key="13">
    <source>
        <dbReference type="PROSITE" id="PS50157"/>
    </source>
</evidence>
<evidence type="ECO:0000256" key="10">
    <source>
        <dbReference type="ARBA" id="ARBA00023242"/>
    </source>
</evidence>
<evidence type="ECO:0000259" key="14">
    <source>
        <dbReference type="PROSITE" id="PS50804"/>
    </source>
</evidence>
<evidence type="ECO:0000256" key="9">
    <source>
        <dbReference type="ARBA" id="ARBA00023163"/>
    </source>
</evidence>
<comment type="subcellular location">
    <subcellularLocation>
        <location evidence="1">Nucleus</location>
    </subcellularLocation>
</comment>
<evidence type="ECO:0000256" key="6">
    <source>
        <dbReference type="ARBA" id="ARBA00022833"/>
    </source>
</evidence>
<evidence type="ECO:0000256" key="7">
    <source>
        <dbReference type="ARBA" id="ARBA00023015"/>
    </source>
</evidence>
<evidence type="ECO:0000256" key="8">
    <source>
        <dbReference type="ARBA" id="ARBA00023125"/>
    </source>
</evidence>
<reference evidence="15" key="3">
    <citation type="submission" date="2025-09" db="UniProtKB">
        <authorList>
            <consortium name="Ensembl"/>
        </authorList>
    </citation>
    <scope>IDENTIFICATION</scope>
</reference>
<dbReference type="SMART" id="SM00431">
    <property type="entry name" value="SCAN"/>
    <property type="match status" value="1"/>
</dbReference>
<dbReference type="GO" id="GO:0006357">
    <property type="term" value="P:regulation of transcription by RNA polymerase II"/>
    <property type="evidence" value="ECO:0000318"/>
    <property type="project" value="GO_Central"/>
</dbReference>
<dbReference type="PANTHER" id="PTHR23235">
    <property type="entry name" value="KRUEPPEL-LIKE TRANSCRIPTION FACTOR"/>
    <property type="match status" value="1"/>
</dbReference>
<dbReference type="eggNOG" id="KOG1721">
    <property type="taxonomic scope" value="Eukaryota"/>
</dbReference>
<dbReference type="InParanoid" id="G1KYL1"/>
<name>G1KYL1_ANOCA</name>
<feature type="domain" description="C2H2-type" evidence="13">
    <location>
        <begin position="396"/>
        <end position="423"/>
    </location>
</feature>
<keyword evidence="10" id="KW-0539">Nucleus</keyword>
<evidence type="ECO:0000256" key="3">
    <source>
        <dbReference type="ARBA" id="ARBA00022723"/>
    </source>
</evidence>
<dbReference type="GO" id="GO:0003700">
    <property type="term" value="F:DNA-binding transcription factor activity"/>
    <property type="evidence" value="ECO:0000318"/>
    <property type="project" value="GO_Central"/>
</dbReference>
<dbReference type="PANTHER" id="PTHR23235:SF120">
    <property type="entry name" value="KRUPPEL-LIKE FACTOR 15"/>
    <property type="match status" value="1"/>
</dbReference>
<dbReference type="FunFam" id="1.10.4020.10:FF:000001">
    <property type="entry name" value="zinc finger protein 263 isoform X1"/>
    <property type="match status" value="1"/>
</dbReference>
<dbReference type="Pfam" id="PF02023">
    <property type="entry name" value="SCAN"/>
    <property type="match status" value="1"/>
</dbReference>
<comment type="similarity">
    <text evidence="2">Belongs to the krueppel C2H2-type zinc-finger protein family.</text>
</comment>
<feature type="region of interest" description="Disordered" evidence="12">
    <location>
        <begin position="60"/>
        <end position="84"/>
    </location>
</feature>
<dbReference type="FunFam" id="3.30.160.60:FF:000295">
    <property type="entry name" value="zinc finger protein 19"/>
    <property type="match status" value="1"/>
</dbReference>
<keyword evidence="8" id="KW-0238">DNA-binding</keyword>
<feature type="domain" description="C2H2-type" evidence="13">
    <location>
        <begin position="564"/>
        <end position="591"/>
    </location>
</feature>
<feature type="compositionally biased region" description="Basic and acidic residues" evidence="12">
    <location>
        <begin position="283"/>
        <end position="296"/>
    </location>
</feature>
<sequence length="632" mass="71736">MAAKKRRTSDDSLQFNYLLKQGMKEGDQVDLKPEVALERGAGHESKAVKSFLKQEEVMGGAGKLNSSEDLKEAPSSHLGWGNSQQSPWEKATVLLTSVEGPPNAYRKSRGLGGGSLGDFIKIEDTKREDCWKGREDLLKEDLVTMDVQRALFREYRYQEAEGPREACSRLWYLCHRWLKPERHTKEQILELVILEQFLAILPSEIQSWVKRGCPRTCDRAVALAEDFLLRRQASGQLEPQGSALIQDAASNLCMVEQLPPSPKEKQPVAKSKQGNGGKTSRTTGDEWRRENKEEKLQLGPLKRHGPSREIPPWPQAGGETSESHKEAEKGRKNYLEPSVNVFFPYLGESAEVTQKVVIKRRRRSRGERVCNVCGRSFSRTTVLVAHQRTHTGEKPFMCQDCGKCFSLKSTLVAHERTHTGERPYTCSQCGKSFTVSSDLTRHYRIHVGEKPFSCLQCNKSFSRKTQLLNHHKVHTREKPYKCAQCGETFNRSSSLMIHEGSHTGEKPFKCPDCDKSFNTSSQLVKHHRVHTGERPYTCSECGKSFSQRQILMVHQRIHTGEKPFKCATCGKCFCDRAVLIRHQKVHTGERPHQCTTCGKSFSHRAVLVRHQKIHTRDSLNMLVMEEDPDEAS</sequence>
<protein>
    <submittedName>
        <fullName evidence="15">Uncharacterized protein</fullName>
    </submittedName>
</protein>
<dbReference type="PROSITE" id="PS00028">
    <property type="entry name" value="ZINC_FINGER_C2H2_1"/>
    <property type="match status" value="9"/>
</dbReference>
<dbReference type="InterPro" id="IPR038269">
    <property type="entry name" value="SCAN_sf"/>
</dbReference>
<dbReference type="SUPFAM" id="SSF47353">
    <property type="entry name" value="Retrovirus capsid dimerization domain-like"/>
    <property type="match status" value="1"/>
</dbReference>
<dbReference type="SUPFAM" id="SSF57667">
    <property type="entry name" value="beta-beta-alpha zinc fingers"/>
    <property type="match status" value="5"/>
</dbReference>
<dbReference type="FunFam" id="3.30.160.60:FF:000358">
    <property type="entry name" value="zinc finger protein 24"/>
    <property type="match status" value="3"/>
</dbReference>
<evidence type="ECO:0000256" key="11">
    <source>
        <dbReference type="PROSITE-ProRule" id="PRU00042"/>
    </source>
</evidence>
<dbReference type="PROSITE" id="PS50157">
    <property type="entry name" value="ZINC_FINGER_C2H2_2"/>
    <property type="match status" value="9"/>
</dbReference>
<keyword evidence="5 11" id="KW-0863">Zinc-finger</keyword>
<keyword evidence="6" id="KW-0862">Zinc</keyword>
<dbReference type="FunFam" id="3.30.160.60:FF:002343">
    <property type="entry name" value="Zinc finger protein 33A"/>
    <property type="match status" value="2"/>
</dbReference>
<dbReference type="Bgee" id="ENSACAG00000026755">
    <property type="expression patterns" value="Expressed in liver and 11 other cell types or tissues"/>
</dbReference>
<dbReference type="Gene3D" id="1.10.4020.10">
    <property type="entry name" value="DNA breaking-rejoining enzymes"/>
    <property type="match status" value="1"/>
</dbReference>
<keyword evidence="4" id="KW-0677">Repeat</keyword>
<feature type="domain" description="C2H2-type" evidence="13">
    <location>
        <begin position="452"/>
        <end position="479"/>
    </location>
</feature>
<evidence type="ECO:0000256" key="5">
    <source>
        <dbReference type="ARBA" id="ARBA00022771"/>
    </source>
</evidence>
<evidence type="ECO:0000256" key="1">
    <source>
        <dbReference type="ARBA" id="ARBA00004123"/>
    </source>
</evidence>
<dbReference type="GO" id="GO:0008270">
    <property type="term" value="F:zinc ion binding"/>
    <property type="evidence" value="ECO:0007669"/>
    <property type="project" value="UniProtKB-KW"/>
</dbReference>
<feature type="region of interest" description="Disordered" evidence="12">
    <location>
        <begin position="258"/>
        <end position="331"/>
    </location>
</feature>
<feature type="domain" description="SCAN box" evidence="14">
    <location>
        <begin position="149"/>
        <end position="232"/>
    </location>
</feature>
<reference evidence="15 16" key="1">
    <citation type="submission" date="2009-12" db="EMBL/GenBank/DDBJ databases">
        <title>The Genome Sequence of Anolis carolinensis (Green Anole Lizard).</title>
        <authorList>
            <consortium name="The Genome Sequencing Platform"/>
            <person name="Di Palma F."/>
            <person name="Alfoldi J."/>
            <person name="Heiman D."/>
            <person name="Young S."/>
            <person name="Grabherr M."/>
            <person name="Johnson J."/>
            <person name="Lander E.S."/>
            <person name="Lindblad-Toh K."/>
        </authorList>
    </citation>
    <scope>NUCLEOTIDE SEQUENCE [LARGE SCALE GENOMIC DNA]</scope>
    <source>
        <strain evidence="15 16">JBL SC #1</strain>
    </source>
</reference>